<dbReference type="Proteomes" id="UP001632038">
    <property type="component" value="Unassembled WGS sequence"/>
</dbReference>
<dbReference type="InterPro" id="IPR029058">
    <property type="entry name" value="AB_hydrolase_fold"/>
</dbReference>
<dbReference type="SUPFAM" id="SSF53474">
    <property type="entry name" value="alpha/beta-Hydrolases"/>
    <property type="match status" value="1"/>
</dbReference>
<proteinExistence type="predicted"/>
<evidence type="ECO:0000256" key="1">
    <source>
        <dbReference type="ARBA" id="ARBA00022801"/>
    </source>
</evidence>
<feature type="domain" description="Fungal lipase-type" evidence="3">
    <location>
        <begin position="110"/>
        <end position="244"/>
    </location>
</feature>
<dbReference type="PANTHER" id="PTHR46398:SF5">
    <property type="entry name" value="ALPHA_BETA-HYDROLASES SUPERFAMILY PROTEIN"/>
    <property type="match status" value="1"/>
</dbReference>
<evidence type="ECO:0000259" key="3">
    <source>
        <dbReference type="Pfam" id="PF01764"/>
    </source>
</evidence>
<keyword evidence="6" id="KW-1185">Reference proteome</keyword>
<dbReference type="Pfam" id="PF03893">
    <property type="entry name" value="Lipase3_N"/>
    <property type="match status" value="1"/>
</dbReference>
<dbReference type="InterPro" id="IPR002921">
    <property type="entry name" value="Fungal_lipase-type"/>
</dbReference>
<dbReference type="Gene3D" id="3.40.50.1820">
    <property type="entry name" value="alpha/beta hydrolase"/>
    <property type="match status" value="1"/>
</dbReference>
<feature type="compositionally biased region" description="Polar residues" evidence="2">
    <location>
        <begin position="395"/>
        <end position="410"/>
    </location>
</feature>
<feature type="domain" description="Mono-/di-acylglycerol lipase N-terminal" evidence="4">
    <location>
        <begin position="9"/>
        <end position="74"/>
    </location>
</feature>
<reference evidence="6" key="1">
    <citation type="journal article" date="2024" name="IScience">
        <title>Strigolactones Initiate the Formation of Haustorium-like Structures in Castilleja.</title>
        <authorList>
            <person name="Buerger M."/>
            <person name="Peterson D."/>
            <person name="Chory J."/>
        </authorList>
    </citation>
    <scope>NUCLEOTIDE SEQUENCE [LARGE SCALE GENOMIC DNA]</scope>
</reference>
<dbReference type="CDD" id="cd00519">
    <property type="entry name" value="Lipase_3"/>
    <property type="match status" value="1"/>
</dbReference>
<name>A0ABD3BX64_9LAMI</name>
<gene>
    <name evidence="5" type="ORF">CASFOL_033521</name>
</gene>
<feature type="region of interest" description="Disordered" evidence="2">
    <location>
        <begin position="395"/>
        <end position="417"/>
    </location>
</feature>
<sequence length="417" mass="47372">MSVACCFPLIECVSCLACVRWAWKKFLYTSGRESENWALATATEFEPIPRLCRYILSVYEDDIRNPIWAPPGGYGMNPDWVVLKKDYVDTEGKVTPYMIYIDHDNLDIILAIRGLDLGKESDILLLLDNRLGQTTYDGGYVHNGLLKAAQYVLEEECGVLGELVEKNRDYSLTFVGHSLGAGVVTLLTMLAVKNTERLGFIERKRIRCFAIAPARCISLNLAVRYADVINSVVLQDDFLPRTTVALEDVYKSLFCFPCLLCIMCLKDTCTLEEKMLQDPRRLYAPGRLYHIIVRKPFRCKRISPLVRTAVPVDGRFEHIVLSCNTTSDHAIIWIQQESERAFHIMLEKERITSIPPAQRMERQASLAKEHNEEYKAALERAIALYVPHAYSPPSYGTFQETEKGQNSSTGPDDHSFP</sequence>
<comment type="caution">
    <text evidence="5">The sequence shown here is derived from an EMBL/GenBank/DDBJ whole genome shotgun (WGS) entry which is preliminary data.</text>
</comment>
<protein>
    <recommendedName>
        <fullName evidence="7">Calmodulin-binding heat-shock protein</fullName>
    </recommendedName>
</protein>
<accession>A0ABD3BX64</accession>
<evidence type="ECO:0000259" key="4">
    <source>
        <dbReference type="Pfam" id="PF03893"/>
    </source>
</evidence>
<organism evidence="5 6">
    <name type="scientific">Castilleja foliolosa</name>
    <dbReference type="NCBI Taxonomy" id="1961234"/>
    <lineage>
        <taxon>Eukaryota</taxon>
        <taxon>Viridiplantae</taxon>
        <taxon>Streptophyta</taxon>
        <taxon>Embryophyta</taxon>
        <taxon>Tracheophyta</taxon>
        <taxon>Spermatophyta</taxon>
        <taxon>Magnoliopsida</taxon>
        <taxon>eudicotyledons</taxon>
        <taxon>Gunneridae</taxon>
        <taxon>Pentapetalae</taxon>
        <taxon>asterids</taxon>
        <taxon>lamiids</taxon>
        <taxon>Lamiales</taxon>
        <taxon>Orobanchaceae</taxon>
        <taxon>Pedicularideae</taxon>
        <taxon>Castillejinae</taxon>
        <taxon>Castilleja</taxon>
    </lineage>
</organism>
<evidence type="ECO:0000313" key="6">
    <source>
        <dbReference type="Proteomes" id="UP001632038"/>
    </source>
</evidence>
<dbReference type="GO" id="GO:0016787">
    <property type="term" value="F:hydrolase activity"/>
    <property type="evidence" value="ECO:0007669"/>
    <property type="project" value="UniProtKB-KW"/>
</dbReference>
<evidence type="ECO:0000313" key="5">
    <source>
        <dbReference type="EMBL" id="KAL3622110.1"/>
    </source>
</evidence>
<dbReference type="Pfam" id="PF01764">
    <property type="entry name" value="Lipase_3"/>
    <property type="match status" value="1"/>
</dbReference>
<dbReference type="AlphaFoldDB" id="A0ABD3BX64"/>
<evidence type="ECO:0008006" key="7">
    <source>
        <dbReference type="Google" id="ProtNLM"/>
    </source>
</evidence>
<evidence type="ECO:0000256" key="2">
    <source>
        <dbReference type="SAM" id="MobiDB-lite"/>
    </source>
</evidence>
<keyword evidence="1" id="KW-0378">Hydrolase</keyword>
<dbReference type="InterPro" id="IPR005592">
    <property type="entry name" value="Mono/diacylglycerol_lipase_N"/>
</dbReference>
<dbReference type="PANTHER" id="PTHR46398">
    <property type="entry name" value="ALPHA/BETA-HYDROLASES SUPERFAMILY PROTEIN"/>
    <property type="match status" value="1"/>
</dbReference>
<dbReference type="EMBL" id="JAVIJP010000060">
    <property type="protein sequence ID" value="KAL3622110.1"/>
    <property type="molecule type" value="Genomic_DNA"/>
</dbReference>